<evidence type="ECO:0000313" key="1">
    <source>
        <dbReference type="EMBL" id="RMZ98978.1"/>
    </source>
</evidence>
<sequence length="56" mass="6779">MSLKFLMFIEPCFTKIKFHATKSSSRYTLHINFIFLNFDNKFDTIKKNGYDIFNDF</sequence>
<comment type="caution">
    <text evidence="1">The sequence shown here is derived from an EMBL/GenBank/DDBJ whole genome shotgun (WGS) entry which is preliminary data.</text>
</comment>
<dbReference type="Proteomes" id="UP000276133">
    <property type="component" value="Unassembled WGS sequence"/>
</dbReference>
<organism evidence="1 2">
    <name type="scientific">Brachionus plicatilis</name>
    <name type="common">Marine rotifer</name>
    <name type="synonym">Brachionus muelleri</name>
    <dbReference type="NCBI Taxonomy" id="10195"/>
    <lineage>
        <taxon>Eukaryota</taxon>
        <taxon>Metazoa</taxon>
        <taxon>Spiralia</taxon>
        <taxon>Gnathifera</taxon>
        <taxon>Rotifera</taxon>
        <taxon>Eurotatoria</taxon>
        <taxon>Monogononta</taxon>
        <taxon>Pseudotrocha</taxon>
        <taxon>Ploima</taxon>
        <taxon>Brachionidae</taxon>
        <taxon>Brachionus</taxon>
    </lineage>
</organism>
<evidence type="ECO:0000313" key="2">
    <source>
        <dbReference type="Proteomes" id="UP000276133"/>
    </source>
</evidence>
<protein>
    <submittedName>
        <fullName evidence="1">Uncharacterized protein</fullName>
    </submittedName>
</protein>
<proteinExistence type="predicted"/>
<accession>A0A3M7PJ04</accession>
<dbReference type="EMBL" id="REGN01010466">
    <property type="protein sequence ID" value="RMZ98978.1"/>
    <property type="molecule type" value="Genomic_DNA"/>
</dbReference>
<keyword evidence="2" id="KW-1185">Reference proteome</keyword>
<dbReference type="AlphaFoldDB" id="A0A3M7PJ04"/>
<gene>
    <name evidence="1" type="ORF">BpHYR1_044247</name>
</gene>
<reference evidence="1 2" key="1">
    <citation type="journal article" date="2018" name="Sci. Rep.">
        <title>Genomic signatures of local adaptation to the degree of environmental predictability in rotifers.</title>
        <authorList>
            <person name="Franch-Gras L."/>
            <person name="Hahn C."/>
            <person name="Garcia-Roger E.M."/>
            <person name="Carmona M.J."/>
            <person name="Serra M."/>
            <person name="Gomez A."/>
        </authorList>
    </citation>
    <scope>NUCLEOTIDE SEQUENCE [LARGE SCALE GENOMIC DNA]</scope>
    <source>
        <strain evidence="1">HYR1</strain>
    </source>
</reference>
<name>A0A3M7PJ04_BRAPC</name>